<dbReference type="AlphaFoldDB" id="A0A1W0W9V2"/>
<dbReference type="InterPro" id="IPR004148">
    <property type="entry name" value="BAR_dom"/>
</dbReference>
<dbReference type="SMART" id="SM00325">
    <property type="entry name" value="RhoGEF"/>
    <property type="match status" value="1"/>
</dbReference>
<dbReference type="PRINTS" id="PR00499">
    <property type="entry name" value="P67PHOX"/>
</dbReference>
<dbReference type="GO" id="GO:0005795">
    <property type="term" value="C:Golgi stack"/>
    <property type="evidence" value="ECO:0007669"/>
    <property type="project" value="UniProtKB-SubCell"/>
</dbReference>
<evidence type="ECO:0000313" key="15">
    <source>
        <dbReference type="Proteomes" id="UP000192578"/>
    </source>
</evidence>
<dbReference type="EMBL" id="MTYJ01000156">
    <property type="protein sequence ID" value="OQV11985.1"/>
    <property type="molecule type" value="Genomic_DNA"/>
</dbReference>
<evidence type="ECO:0000259" key="13">
    <source>
        <dbReference type="PROSITE" id="PS51021"/>
    </source>
</evidence>
<dbReference type="SMART" id="SM00326">
    <property type="entry name" value="SH3"/>
    <property type="match status" value="7"/>
</dbReference>
<name>A0A1W0W9V2_HYPEX</name>
<dbReference type="Gene3D" id="1.20.900.10">
    <property type="entry name" value="Dbl homology (DH) domain"/>
    <property type="match status" value="1"/>
</dbReference>
<feature type="domain" description="SH3" evidence="11">
    <location>
        <begin position="326"/>
        <end position="386"/>
    </location>
</feature>
<dbReference type="Pfam" id="PF00621">
    <property type="entry name" value="RhoGEF"/>
    <property type="match status" value="1"/>
</dbReference>
<dbReference type="SUPFAM" id="SSF50044">
    <property type="entry name" value="SH3-domain"/>
    <property type="match status" value="7"/>
</dbReference>
<organism evidence="14 15">
    <name type="scientific">Hypsibius exemplaris</name>
    <name type="common">Freshwater tardigrade</name>
    <dbReference type="NCBI Taxonomy" id="2072580"/>
    <lineage>
        <taxon>Eukaryota</taxon>
        <taxon>Metazoa</taxon>
        <taxon>Ecdysozoa</taxon>
        <taxon>Tardigrada</taxon>
        <taxon>Eutardigrada</taxon>
        <taxon>Parachela</taxon>
        <taxon>Hypsibioidea</taxon>
        <taxon>Hypsibiidae</taxon>
        <taxon>Hypsibius</taxon>
    </lineage>
</organism>
<evidence type="ECO:0000259" key="12">
    <source>
        <dbReference type="PROSITE" id="PS50010"/>
    </source>
</evidence>
<dbReference type="InterPro" id="IPR001452">
    <property type="entry name" value="SH3_domain"/>
</dbReference>
<protein>
    <recommendedName>
        <fullName evidence="3">Dynamin-binding protein</fullName>
    </recommendedName>
    <alternativeName>
        <fullName evidence="7">Scaffold protein Tuba</fullName>
    </alternativeName>
</protein>
<dbReference type="InterPro" id="IPR035899">
    <property type="entry name" value="DBL_dom_sf"/>
</dbReference>
<feature type="domain" description="SH3" evidence="11">
    <location>
        <begin position="1099"/>
        <end position="1162"/>
    </location>
</feature>
<proteinExistence type="predicted"/>
<feature type="region of interest" description="Disordered" evidence="10">
    <location>
        <begin position="959"/>
        <end position="980"/>
    </location>
</feature>
<evidence type="ECO:0000256" key="6">
    <source>
        <dbReference type="ARBA" id="ARBA00022949"/>
    </source>
</evidence>
<dbReference type="Gene3D" id="1.20.1270.60">
    <property type="entry name" value="Arfaptin homology (AH) domain/BAR domain"/>
    <property type="match status" value="1"/>
</dbReference>
<dbReference type="OrthoDB" id="6244550at2759"/>
<dbReference type="CDD" id="cd00160">
    <property type="entry name" value="RhoGEF"/>
    <property type="match status" value="1"/>
</dbReference>
<feature type="domain" description="BAR" evidence="13">
    <location>
        <begin position="706"/>
        <end position="941"/>
    </location>
</feature>
<accession>A0A1W0W9V2</accession>
<dbReference type="GO" id="GO:0070161">
    <property type="term" value="C:anchoring junction"/>
    <property type="evidence" value="ECO:0007669"/>
    <property type="project" value="UniProtKB-SubCell"/>
</dbReference>
<dbReference type="InterPro" id="IPR036028">
    <property type="entry name" value="SH3-like_dom_sf"/>
</dbReference>
<evidence type="ECO:0000256" key="2">
    <source>
        <dbReference type="ARBA" id="ARBA00004348"/>
    </source>
</evidence>
<dbReference type="GO" id="GO:0035556">
    <property type="term" value="P:intracellular signal transduction"/>
    <property type="evidence" value="ECO:0007669"/>
    <property type="project" value="InterPro"/>
</dbReference>
<dbReference type="InterPro" id="IPR001331">
    <property type="entry name" value="GDS_CDC24_CS"/>
</dbReference>
<evidence type="ECO:0000256" key="4">
    <source>
        <dbReference type="ARBA" id="ARBA00022443"/>
    </source>
</evidence>
<keyword evidence="4 8" id="KW-0728">SH3 domain</keyword>
<dbReference type="SMART" id="SM00721">
    <property type="entry name" value="BAR"/>
    <property type="match status" value="1"/>
</dbReference>
<evidence type="ECO:0000256" key="3">
    <source>
        <dbReference type="ARBA" id="ARBA00018186"/>
    </source>
</evidence>
<feature type="region of interest" description="Disordered" evidence="10">
    <location>
        <begin position="430"/>
        <end position="455"/>
    </location>
</feature>
<feature type="domain" description="SH3" evidence="11">
    <location>
        <begin position="1010"/>
        <end position="1073"/>
    </location>
</feature>
<dbReference type="PROSITE" id="PS50010">
    <property type="entry name" value="DH_2"/>
    <property type="match status" value="1"/>
</dbReference>
<reference evidence="15" key="1">
    <citation type="submission" date="2017-01" db="EMBL/GenBank/DDBJ databases">
        <title>Comparative genomics of anhydrobiosis in the tardigrade Hypsibius dujardini.</title>
        <authorList>
            <person name="Yoshida Y."/>
            <person name="Koutsovoulos G."/>
            <person name="Laetsch D."/>
            <person name="Stevens L."/>
            <person name="Kumar S."/>
            <person name="Horikawa D."/>
            <person name="Ishino K."/>
            <person name="Komine S."/>
            <person name="Tomita M."/>
            <person name="Blaxter M."/>
            <person name="Arakawa K."/>
        </authorList>
    </citation>
    <scope>NUCLEOTIDE SEQUENCE [LARGE SCALE GENOMIC DNA]</scope>
    <source>
        <strain evidence="15">Z151</strain>
    </source>
</reference>
<feature type="coiled-coil region" evidence="9">
    <location>
        <begin position="835"/>
        <end position="878"/>
    </location>
</feature>
<dbReference type="PANTHER" id="PTHR22834">
    <property type="entry name" value="NUCLEAR FUSION PROTEIN FUS2"/>
    <property type="match status" value="1"/>
</dbReference>
<keyword evidence="15" id="KW-1185">Reference proteome</keyword>
<dbReference type="PANTHER" id="PTHR22834:SF20">
    <property type="entry name" value="SH3 DOMAIN-CONTAINING PROTEIN"/>
    <property type="match status" value="1"/>
</dbReference>
<dbReference type="PROSITE" id="PS00741">
    <property type="entry name" value="DH_1"/>
    <property type="match status" value="1"/>
</dbReference>
<dbReference type="PROSITE" id="PS51021">
    <property type="entry name" value="BAR"/>
    <property type="match status" value="1"/>
</dbReference>
<evidence type="ECO:0000259" key="11">
    <source>
        <dbReference type="PROSITE" id="PS50002"/>
    </source>
</evidence>
<feature type="domain" description="SH3" evidence="11">
    <location>
        <begin position="9"/>
        <end position="70"/>
    </location>
</feature>
<dbReference type="SUPFAM" id="SSF103657">
    <property type="entry name" value="BAR/IMD domain-like"/>
    <property type="match status" value="1"/>
</dbReference>
<dbReference type="SUPFAM" id="SSF48065">
    <property type="entry name" value="DBL homology domain (DH-domain)"/>
    <property type="match status" value="1"/>
</dbReference>
<dbReference type="Pfam" id="PF07653">
    <property type="entry name" value="SH3_2"/>
    <property type="match status" value="5"/>
</dbReference>
<dbReference type="Proteomes" id="UP000192578">
    <property type="component" value="Unassembled WGS sequence"/>
</dbReference>
<feature type="domain" description="SH3" evidence="11">
    <location>
        <begin position="240"/>
        <end position="300"/>
    </location>
</feature>
<dbReference type="Pfam" id="PF00018">
    <property type="entry name" value="SH3_1"/>
    <property type="match status" value="1"/>
</dbReference>
<gene>
    <name evidence="14" type="ORF">BV898_13709</name>
</gene>
<evidence type="ECO:0000256" key="1">
    <source>
        <dbReference type="ARBA" id="ARBA00004282"/>
    </source>
</evidence>
<sequence length="1162" mass="128399">MTTTTPAEGEEYYARAVTDFWSEEKEELSCSVNDIIRVYGKDGRKLLRGENLFTSKRGLLPTYCVQPVEIPAAAKEKAIFFAREDFAGTETGDLSFSKGALIIGEKALDGSWWSGWIGRNRGIFPLQWTIQVPSESSSFASGIEHNSNAVISFDFRSPIPGELSVRMGETVKVLGKRSDGWYTVESGNGDRGSVPDYCLDLEEASTDAGQISLPVSDGFSSDQATAVAPIASDVCDISDESRPHGRALYDFDSGIAGELKLTFGDVIYLVRKVDDNWMEGELLDGRAGMFPVAFIEILSGLPETPTTDTAGENPIEDASPLLEDFPPNTYAIVVHAHVAGTAEQLPLQEGDTVTILSKRGVSWIEAMDDYGNVGLCPTHCLEIIGSEPDEVRTASQMDDLSVSSYDSFKRSDGSVSPTLSGELTAASLENSKRSSWHNEHLGSSSPTAGNLNRGRHASLQYRPAKRIVNSDDRRLADLQKREKIVREIIETEDDFLHGLKVCLSVMRSGSAPPRDFNIGPALPHLEEVLKCSDRLLHDLKAAEVNDGQIGECFVRHMARIRSAYITYCQNSDCTIESLAKYKDIPELSDYMDEKVGAIRHAGVNCFDLAGMLIKPLQRLLKYPLLMSELLKVTGSSHSDHVFVADSLKHVTEIASSINELKRRKELVIKYRSLGSSASFTERWSDRLSRMSLHSISKKTSRLSLLVSSGLGFTTLIQDPTFQTEERKFQVSKRTIKWFIRTVSDFIEQAKVVENLLVTLANDHIALTTTTTTTASTPPDSSAAASPFVKAHTAMSCHMRDEFVPKIDLHVIQPLEQVLRQYQGPSNLISKRHAKLMDFENAKRRVEKMKHELRTQAMLDELELAKKVYQALNAQLLEDLPKFNDVICRILQSRIDAFLHFRKNYLTVCASEMAACSPSPSATDSCRVLSQKLRAALTDMRKLDFGANLTLPVYVQPPPDVASSSSTESLRKVSAPSPPTEATVKVSGVMRTGSVRVPLSSPIPVLSTPPPPGVRYRVVQEYRPVQAMDLVAHRGDIVEVIKKRDPMGSDVKWFIRRNGEQGFLPKEILTPDVPSGVSPSADRPPPLPMRVREAAVPTAVKKDVHVVGFDFTPGGPYQLPLTRGDEISVLNKHDLDGNSEWWYVEDRHGNCGYAPSAYLKKFA</sequence>
<evidence type="ECO:0000256" key="9">
    <source>
        <dbReference type="SAM" id="Coils"/>
    </source>
</evidence>
<keyword evidence="5" id="KW-0344">Guanine-nucleotide releasing factor</keyword>
<keyword evidence="6" id="KW-0965">Cell junction</keyword>
<comment type="subcellular location">
    <subcellularLocation>
        <location evidence="1">Cell junction</location>
    </subcellularLocation>
    <subcellularLocation>
        <location evidence="2">Golgi apparatus</location>
        <location evidence="2">Golgi stack</location>
    </subcellularLocation>
</comment>
<dbReference type="Gene3D" id="2.30.30.40">
    <property type="entry name" value="SH3 Domains"/>
    <property type="match status" value="7"/>
</dbReference>
<feature type="compositionally biased region" description="Basic and acidic residues" evidence="10">
    <location>
        <begin position="430"/>
        <end position="440"/>
    </location>
</feature>
<dbReference type="CDD" id="cd00174">
    <property type="entry name" value="SH3"/>
    <property type="match status" value="2"/>
</dbReference>
<dbReference type="InterPro" id="IPR000219">
    <property type="entry name" value="DH_dom"/>
</dbReference>
<keyword evidence="9" id="KW-0175">Coiled coil</keyword>
<feature type="region of interest" description="Disordered" evidence="10">
    <location>
        <begin position="1065"/>
        <end position="1087"/>
    </location>
</feature>
<dbReference type="InterPro" id="IPR051492">
    <property type="entry name" value="Dynamin-Rho_GEF"/>
</dbReference>
<evidence type="ECO:0000313" key="14">
    <source>
        <dbReference type="EMBL" id="OQV11985.1"/>
    </source>
</evidence>
<dbReference type="GO" id="GO:0005085">
    <property type="term" value="F:guanyl-nucleotide exchange factor activity"/>
    <property type="evidence" value="ECO:0007669"/>
    <property type="project" value="UniProtKB-KW"/>
</dbReference>
<evidence type="ECO:0000256" key="10">
    <source>
        <dbReference type="SAM" id="MobiDB-lite"/>
    </source>
</evidence>
<comment type="caution">
    <text evidence="14">The sequence shown here is derived from an EMBL/GenBank/DDBJ whole genome shotgun (WGS) entry which is preliminary data.</text>
</comment>
<feature type="domain" description="DH" evidence="12">
    <location>
        <begin position="480"/>
        <end position="660"/>
    </location>
</feature>
<evidence type="ECO:0000256" key="7">
    <source>
        <dbReference type="ARBA" id="ARBA00032587"/>
    </source>
</evidence>
<dbReference type="InterPro" id="IPR027267">
    <property type="entry name" value="AH/BAR_dom_sf"/>
</dbReference>
<dbReference type="PROSITE" id="PS50002">
    <property type="entry name" value="SH3"/>
    <property type="match status" value="6"/>
</dbReference>
<feature type="domain" description="SH3" evidence="11">
    <location>
        <begin position="144"/>
        <end position="204"/>
    </location>
</feature>
<evidence type="ECO:0000256" key="8">
    <source>
        <dbReference type="PROSITE-ProRule" id="PRU00192"/>
    </source>
</evidence>
<dbReference type="Pfam" id="PF03114">
    <property type="entry name" value="BAR"/>
    <property type="match status" value="1"/>
</dbReference>
<feature type="compositionally biased region" description="Polar residues" evidence="10">
    <location>
        <begin position="441"/>
        <end position="450"/>
    </location>
</feature>
<evidence type="ECO:0000256" key="5">
    <source>
        <dbReference type="ARBA" id="ARBA00022658"/>
    </source>
</evidence>